<name>A0A5K3FLA3_MESCO</name>
<proteinExistence type="predicted"/>
<dbReference type="AlphaFoldDB" id="A0A5K3FLA3"/>
<sequence length="28" mass="3231">MLNKKPHCRIGLRAKHEINILALILSFT</sequence>
<organism evidence="1">
    <name type="scientific">Mesocestoides corti</name>
    <name type="common">Flatworm</name>
    <dbReference type="NCBI Taxonomy" id="53468"/>
    <lineage>
        <taxon>Eukaryota</taxon>
        <taxon>Metazoa</taxon>
        <taxon>Spiralia</taxon>
        <taxon>Lophotrochozoa</taxon>
        <taxon>Platyhelminthes</taxon>
        <taxon>Cestoda</taxon>
        <taxon>Eucestoda</taxon>
        <taxon>Cyclophyllidea</taxon>
        <taxon>Mesocestoididae</taxon>
        <taxon>Mesocestoides</taxon>
    </lineage>
</organism>
<dbReference type="WBParaSite" id="MCU_009476-RA">
    <property type="protein sequence ID" value="MCU_009476-RA"/>
    <property type="gene ID" value="MCU_009476"/>
</dbReference>
<reference evidence="1" key="1">
    <citation type="submission" date="2019-11" db="UniProtKB">
        <authorList>
            <consortium name="WormBaseParasite"/>
        </authorList>
    </citation>
    <scope>IDENTIFICATION</scope>
</reference>
<evidence type="ECO:0000313" key="1">
    <source>
        <dbReference type="WBParaSite" id="MCU_009476-RA"/>
    </source>
</evidence>
<protein>
    <submittedName>
        <fullName evidence="1">SRRM_C domain-containing protein</fullName>
    </submittedName>
</protein>
<accession>A0A5K3FLA3</accession>